<evidence type="ECO:0000256" key="12">
    <source>
        <dbReference type="SAM" id="Coils"/>
    </source>
</evidence>
<dbReference type="Gene3D" id="3.30.1910.20">
    <property type="entry name" value="asparaginyl-tRNA synthetase, N-terminal domain"/>
    <property type="match status" value="1"/>
</dbReference>
<dbReference type="STRING" id="105984.A0A427Y9R9"/>
<dbReference type="Pfam" id="PF00152">
    <property type="entry name" value="tRNA-synt_2"/>
    <property type="match status" value="1"/>
</dbReference>
<evidence type="ECO:0000313" key="15">
    <source>
        <dbReference type="Proteomes" id="UP000279236"/>
    </source>
</evidence>
<dbReference type="InterPro" id="IPR045864">
    <property type="entry name" value="aa-tRNA-synth_II/BPL/LPL"/>
</dbReference>
<dbReference type="Gene3D" id="3.30.930.10">
    <property type="entry name" value="Bira Bifunctional Protein, Domain 2"/>
    <property type="match status" value="1"/>
</dbReference>
<dbReference type="EC" id="6.1.1.22" evidence="3"/>
<dbReference type="GO" id="GO:0004816">
    <property type="term" value="F:asparagine-tRNA ligase activity"/>
    <property type="evidence" value="ECO:0007669"/>
    <property type="project" value="UniProtKB-EC"/>
</dbReference>
<keyword evidence="15" id="KW-1185">Reference proteome</keyword>
<evidence type="ECO:0000256" key="10">
    <source>
        <dbReference type="ARBA" id="ARBA00029886"/>
    </source>
</evidence>
<dbReference type="InterPro" id="IPR006195">
    <property type="entry name" value="aa-tRNA-synth_II"/>
</dbReference>
<keyword evidence="7" id="KW-0067">ATP-binding</keyword>
<reference evidence="14 15" key="1">
    <citation type="submission" date="2018-11" db="EMBL/GenBank/DDBJ databases">
        <title>Genome sequence of Apiotrichum porosum DSM 27194.</title>
        <authorList>
            <person name="Aliyu H."/>
            <person name="Gorte O."/>
            <person name="Ochsenreither K."/>
        </authorList>
    </citation>
    <scope>NUCLEOTIDE SEQUENCE [LARGE SCALE GENOMIC DNA]</scope>
    <source>
        <strain evidence="14 15">DSM 27194</strain>
    </source>
</reference>
<evidence type="ECO:0000256" key="4">
    <source>
        <dbReference type="ARBA" id="ARBA00022490"/>
    </source>
</evidence>
<dbReference type="GO" id="GO:0003676">
    <property type="term" value="F:nucleic acid binding"/>
    <property type="evidence" value="ECO:0007669"/>
    <property type="project" value="InterPro"/>
</dbReference>
<dbReference type="OrthoDB" id="1931232at2759"/>
<keyword evidence="9" id="KW-0030">Aminoacyl-tRNA synthetase</keyword>
<evidence type="ECO:0000259" key="13">
    <source>
        <dbReference type="PROSITE" id="PS50862"/>
    </source>
</evidence>
<keyword evidence="12" id="KW-0175">Coiled coil</keyword>
<dbReference type="AlphaFoldDB" id="A0A427Y9R9"/>
<comment type="caution">
    <text evidence="14">The sequence shown here is derived from an EMBL/GenBank/DDBJ whole genome shotgun (WGS) entry which is preliminary data.</text>
</comment>
<dbReference type="PROSITE" id="PS50862">
    <property type="entry name" value="AA_TRNA_LIGASE_II"/>
    <property type="match status" value="1"/>
</dbReference>
<dbReference type="Gene3D" id="2.40.50.140">
    <property type="entry name" value="Nucleic acid-binding proteins"/>
    <property type="match status" value="1"/>
</dbReference>
<dbReference type="NCBIfam" id="TIGR00457">
    <property type="entry name" value="asnS"/>
    <property type="match status" value="1"/>
</dbReference>
<dbReference type="EMBL" id="RSCE01000001">
    <property type="protein sequence ID" value="RSH87853.1"/>
    <property type="molecule type" value="Genomic_DNA"/>
</dbReference>
<dbReference type="InterPro" id="IPR004364">
    <property type="entry name" value="Aa-tRNA-synt_II"/>
</dbReference>
<protein>
    <recommendedName>
        <fullName evidence="3">asparagine--tRNA ligase</fullName>
        <ecNumber evidence="3">6.1.1.22</ecNumber>
    </recommendedName>
    <alternativeName>
        <fullName evidence="10">Asparaginyl-tRNA synthetase</fullName>
    </alternativeName>
</protein>
<evidence type="ECO:0000256" key="6">
    <source>
        <dbReference type="ARBA" id="ARBA00022741"/>
    </source>
</evidence>
<evidence type="ECO:0000256" key="1">
    <source>
        <dbReference type="ARBA" id="ARBA00004496"/>
    </source>
</evidence>
<feature type="coiled-coil region" evidence="12">
    <location>
        <begin position="97"/>
        <end position="136"/>
    </location>
</feature>
<comment type="similarity">
    <text evidence="2">Belongs to the class-II aminoacyl-tRNA synthetase family.</text>
</comment>
<dbReference type="CDD" id="cd04323">
    <property type="entry name" value="AsnRS_cyto_like_N"/>
    <property type="match status" value="1"/>
</dbReference>
<sequence>MSADAALAAATQEKLAVALPTLYIDEKTGSDDTGKGTETAPFATAVAAYLSVVPTAAATDKDPLSVVNVLTRKQEGDEPATWAELSGAARKKLAKGVDAQRKKAAKLAADGERLERERAENEARQAKLRAEAAEVVLVEDASKPEAKSLKLYQLPEQVGERVRLQGWVHRLRQQKTNFFVILRDGSGPLAQLVLSGDCIRTLDALDLTVESTIEVTGLVTKVKEGQSAPQGLEIVVDWWKIIGRAPAGEDAFEGRIHPDMDFSMRADLRHLELRGETATAVMRFRALLLRQFREWFYQNRTTEVTPPCMVQTSVEGGSTLFSFDYYGSPAYLTQSSQLYLETVLPSLGDVYCIQESFRAEKSLTRRHLSEYTHLEAELVFIKFKDLLDHLENLICDVVETLMADPIASEIVKQLNPEFVAPTRPFMRLDYRDAIKYLNEHGITKEDGTDHVVGDDIAEAAERKMTDQINRPIMLINFPKSLKSFYMKAIPGDEEFTESVDVLVPGVGEVVGGSMRISDFDELMAGYKREGIPHEPYYWFTDQRKYGTTEHGGYGLGVERLLAWFLGRYTVRECSLVYAKTRRVLRHHLLTAISVA</sequence>
<dbReference type="PANTHER" id="PTHR22594">
    <property type="entry name" value="ASPARTYL/LYSYL-TRNA SYNTHETASE"/>
    <property type="match status" value="1"/>
</dbReference>
<name>A0A427Y9R9_9TREE</name>
<evidence type="ECO:0000256" key="7">
    <source>
        <dbReference type="ARBA" id="ARBA00022840"/>
    </source>
</evidence>
<dbReference type="GO" id="GO:0005524">
    <property type="term" value="F:ATP binding"/>
    <property type="evidence" value="ECO:0007669"/>
    <property type="project" value="UniProtKB-KW"/>
</dbReference>
<dbReference type="SUPFAM" id="SSF55681">
    <property type="entry name" value="Class II aaRS and biotin synthetases"/>
    <property type="match status" value="1"/>
</dbReference>
<keyword evidence="6" id="KW-0547">Nucleotide-binding</keyword>
<evidence type="ECO:0000256" key="3">
    <source>
        <dbReference type="ARBA" id="ARBA00012816"/>
    </source>
</evidence>
<comment type="subcellular location">
    <subcellularLocation>
        <location evidence="1">Cytoplasm</location>
    </subcellularLocation>
</comment>
<dbReference type="InterPro" id="IPR004365">
    <property type="entry name" value="NA-bd_OB_tRNA"/>
</dbReference>
<evidence type="ECO:0000256" key="11">
    <source>
        <dbReference type="ARBA" id="ARBA00047844"/>
    </source>
</evidence>
<evidence type="ECO:0000256" key="9">
    <source>
        <dbReference type="ARBA" id="ARBA00023146"/>
    </source>
</evidence>
<dbReference type="RefSeq" id="XP_028480061.1">
    <property type="nucleotide sequence ID" value="XM_028616204.1"/>
</dbReference>
<dbReference type="SUPFAM" id="SSF50249">
    <property type="entry name" value="Nucleic acid-binding proteins"/>
    <property type="match status" value="1"/>
</dbReference>
<dbReference type="Pfam" id="PF01336">
    <property type="entry name" value="tRNA_anti-codon"/>
    <property type="match status" value="1"/>
</dbReference>
<accession>A0A427Y9R9</accession>
<dbReference type="Pfam" id="PF20917">
    <property type="entry name" value="AsnRS_N"/>
    <property type="match status" value="1"/>
</dbReference>
<evidence type="ECO:0000256" key="2">
    <source>
        <dbReference type="ARBA" id="ARBA00008226"/>
    </source>
</evidence>
<gene>
    <name evidence="14" type="ORF">EHS24_000371</name>
</gene>
<dbReference type="InterPro" id="IPR048952">
    <property type="entry name" value="AsnRS_N"/>
</dbReference>
<evidence type="ECO:0000256" key="8">
    <source>
        <dbReference type="ARBA" id="ARBA00022917"/>
    </source>
</evidence>
<proteinExistence type="inferred from homology"/>
<comment type="catalytic activity">
    <reaction evidence="11">
        <text>tRNA(Asn) + L-asparagine + ATP = L-asparaginyl-tRNA(Asn) + AMP + diphosphate + H(+)</text>
        <dbReference type="Rhea" id="RHEA:11180"/>
        <dbReference type="Rhea" id="RHEA-COMP:9659"/>
        <dbReference type="Rhea" id="RHEA-COMP:9674"/>
        <dbReference type="ChEBI" id="CHEBI:15378"/>
        <dbReference type="ChEBI" id="CHEBI:30616"/>
        <dbReference type="ChEBI" id="CHEBI:33019"/>
        <dbReference type="ChEBI" id="CHEBI:58048"/>
        <dbReference type="ChEBI" id="CHEBI:78442"/>
        <dbReference type="ChEBI" id="CHEBI:78515"/>
        <dbReference type="ChEBI" id="CHEBI:456215"/>
        <dbReference type="EC" id="6.1.1.22"/>
    </reaction>
</comment>
<evidence type="ECO:0000313" key="14">
    <source>
        <dbReference type="EMBL" id="RSH87853.1"/>
    </source>
</evidence>
<dbReference type="GO" id="GO:0005737">
    <property type="term" value="C:cytoplasm"/>
    <property type="evidence" value="ECO:0007669"/>
    <property type="project" value="UniProtKB-SubCell"/>
</dbReference>
<dbReference type="InterPro" id="IPR012340">
    <property type="entry name" value="NA-bd_OB-fold"/>
</dbReference>
<feature type="domain" description="Aminoacyl-transfer RNA synthetases class-II family profile" evidence="13">
    <location>
        <begin position="288"/>
        <end position="586"/>
    </location>
</feature>
<keyword evidence="4" id="KW-0963">Cytoplasm</keyword>
<dbReference type="GO" id="GO:0006421">
    <property type="term" value="P:asparaginyl-tRNA aminoacylation"/>
    <property type="evidence" value="ECO:0007669"/>
    <property type="project" value="InterPro"/>
</dbReference>
<dbReference type="PANTHER" id="PTHR22594:SF16">
    <property type="entry name" value="ASPARAGINE--TRNA LIGASE, CYTOPLASMIC"/>
    <property type="match status" value="1"/>
</dbReference>
<dbReference type="PRINTS" id="PR01042">
    <property type="entry name" value="TRNASYNTHASP"/>
</dbReference>
<dbReference type="InterPro" id="IPR004522">
    <property type="entry name" value="Asn-tRNA-ligase"/>
</dbReference>
<dbReference type="InterPro" id="IPR002312">
    <property type="entry name" value="Asp/Asn-tRNA-synth_IIb"/>
</dbReference>
<keyword evidence="5" id="KW-0436">Ligase</keyword>
<keyword evidence="8" id="KW-0648">Protein biosynthesis</keyword>
<evidence type="ECO:0000256" key="5">
    <source>
        <dbReference type="ARBA" id="ARBA00022598"/>
    </source>
</evidence>
<organism evidence="14 15">
    <name type="scientific">Apiotrichum porosum</name>
    <dbReference type="NCBI Taxonomy" id="105984"/>
    <lineage>
        <taxon>Eukaryota</taxon>
        <taxon>Fungi</taxon>
        <taxon>Dikarya</taxon>
        <taxon>Basidiomycota</taxon>
        <taxon>Agaricomycotina</taxon>
        <taxon>Tremellomycetes</taxon>
        <taxon>Trichosporonales</taxon>
        <taxon>Trichosporonaceae</taxon>
        <taxon>Apiotrichum</taxon>
    </lineage>
</organism>
<dbReference type="GeneID" id="39584914"/>
<dbReference type="Proteomes" id="UP000279236">
    <property type="component" value="Unassembled WGS sequence"/>
</dbReference>